<evidence type="ECO:0000313" key="1">
    <source>
        <dbReference type="EMBL" id="MDF0708349.1"/>
    </source>
</evidence>
<comment type="caution">
    <text evidence="1">The sequence shown here is derived from an EMBL/GenBank/DDBJ whole genome shotgun (WGS) entry which is preliminary data.</text>
</comment>
<reference evidence="1 2" key="1">
    <citation type="submission" date="2023-03" db="EMBL/GenBank/DDBJ databases">
        <title>Muricauda XX sp. nov. and Muricauda XXX sp. nov., two novel species isolated from Okinawa Trough.</title>
        <authorList>
            <person name="Cao W."/>
            <person name="Deng X."/>
        </authorList>
    </citation>
    <scope>NUCLEOTIDE SEQUENCE [LARGE SCALE GENOMIC DNA]</scope>
    <source>
        <strain evidence="1 2">81s02</strain>
    </source>
</reference>
<accession>A0ABT5XR25</accession>
<protein>
    <submittedName>
        <fullName evidence="1">Uncharacterized protein</fullName>
    </submittedName>
</protein>
<gene>
    <name evidence="1" type="ORF">PY091_14075</name>
</gene>
<organism evidence="1 2">
    <name type="scientific">Flagellimonas okinawensis</name>
    <dbReference type="NCBI Taxonomy" id="3031324"/>
    <lineage>
        <taxon>Bacteria</taxon>
        <taxon>Pseudomonadati</taxon>
        <taxon>Bacteroidota</taxon>
        <taxon>Flavobacteriia</taxon>
        <taxon>Flavobacteriales</taxon>
        <taxon>Flavobacteriaceae</taxon>
        <taxon>Flagellimonas</taxon>
    </lineage>
</organism>
<keyword evidence="2" id="KW-1185">Reference proteome</keyword>
<dbReference type="Proteomes" id="UP001217083">
    <property type="component" value="Unassembled WGS sequence"/>
</dbReference>
<evidence type="ECO:0000313" key="2">
    <source>
        <dbReference type="Proteomes" id="UP001217083"/>
    </source>
</evidence>
<dbReference type="EMBL" id="JARFVA010000005">
    <property type="protein sequence ID" value="MDF0708349.1"/>
    <property type="molecule type" value="Genomic_DNA"/>
</dbReference>
<sequence length="50" mass="5896">MEQISYCKRLIESSEFHLSQSSKSDDTHHFQRLMEAAHIELKLLQAKRHG</sequence>
<name>A0ABT5XR25_9FLAO</name>
<dbReference type="RefSeq" id="WP_275650296.1">
    <property type="nucleotide sequence ID" value="NZ_JARFVA010000005.1"/>
</dbReference>
<proteinExistence type="predicted"/>